<evidence type="ECO:0000256" key="2">
    <source>
        <dbReference type="SAM" id="Coils"/>
    </source>
</evidence>
<reference evidence="5 6" key="1">
    <citation type="journal article" date="2024" name="Ann. Entomol. Soc. Am.">
        <title>Genomic analyses of the southern and eastern yellowjacket wasps (Hymenoptera: Vespidae) reveal evolutionary signatures of social life.</title>
        <authorList>
            <person name="Catto M.A."/>
            <person name="Caine P.B."/>
            <person name="Orr S.E."/>
            <person name="Hunt B.G."/>
            <person name="Goodisman M.A.D."/>
        </authorList>
    </citation>
    <scope>NUCLEOTIDE SEQUENCE [LARGE SCALE GENOMIC DNA]</scope>
    <source>
        <strain evidence="5">232</strain>
        <tissue evidence="5">Head and thorax</tissue>
    </source>
</reference>
<sequence length="908" mass="107235">MTKEFDTKNEEEEKEESTKKKKKFDDDESESSQSSSEGSSASSTFCNLENDYARIIKEMKTNNALAAFETDYKRLFESLYKSHKNEKELTLKCNSLTNEIIENTQKINELTKTIEINSSEIVNLKQEIDKALKLADAAHTREQNAQEVIDNLRLNITKLAREIEVKNKQLAGEDESGVSQQKEGLLREREKLMGEMTTLKERLKNMSQYVDELEMKNITADQKISEMQETLDICTSEVSREKRGKERAEEDSRRLENELLVKNDELDNINETLQTATDNIKKLENTVKEQKIVEDKLQKELSKLTTKNLTIQTNLEHANMHIEAIEKNIVEKDKIFRTTKYELNRTKEENAKNKSDKDILEKKFLKLHCEKVKLEQDIKQAITNVKNADYEITMFRKQQLEDKKYYETLMRDKNILSKTNENLKEEVKVLNHEILVHNLSRKKLERELNNSIFRETELNKQIETIEMEKDRCHFEVRELVEKIDDYVNEIKLKQVEIMDYKKQLRQSESKYRQQQNLFEIVRAEKNSYHKSLIEAQDDIQELKSKLQITNQQIEQLKEDISMKEADLIKKEFVLGRTEAEKESLKVDLQSARKDISNLRSEIDQMKEEEKRLRQTIHEADRDIARHKKDIDNVMNERNILGTQLVRRNDELCLQYNRLKILNGTLQRGKQQYNERLEDIRLLKLEVNKLRTEKVLLMKSIENTSDMRHEIFHLNRNLTRERLKVMALEEEVQTPLNIHRWRKLEFSDPSAYEMLNKIQFLQKRVIKMSALIIDKEKRVQDTEKLYINLREIMARQPGPQMTIALNKTRKALRDRGNKMKCLVSELNMYEVEINEYKFDMERMSKEICELKTKYYAQKRKLQKAKENKSKSLTEPILPALPSMKPKKFFGGGFNMTIATSRSSSILDSA</sequence>
<evidence type="ECO:0000256" key="3">
    <source>
        <dbReference type="SAM" id="MobiDB-lite"/>
    </source>
</evidence>
<evidence type="ECO:0000313" key="5">
    <source>
        <dbReference type="EMBL" id="KAL2728103.1"/>
    </source>
</evidence>
<keyword evidence="6" id="KW-1185">Reference proteome</keyword>
<evidence type="ECO:0000313" key="6">
    <source>
        <dbReference type="Proteomes" id="UP001607303"/>
    </source>
</evidence>
<dbReference type="PANTHER" id="PTHR32083">
    <property type="entry name" value="CILIA AND FLAGELLA-ASSOCIATED PROTEIN 58-RELATED"/>
    <property type="match status" value="1"/>
</dbReference>
<feature type="coiled-coil region" evidence="2">
    <location>
        <begin position="476"/>
        <end position="636"/>
    </location>
</feature>
<dbReference type="PANTHER" id="PTHR32083:SF0">
    <property type="entry name" value="CILIA AND FLAGELLA-ASSOCIATED PROTEIN 58"/>
    <property type="match status" value="1"/>
</dbReference>
<dbReference type="Proteomes" id="UP001607303">
    <property type="component" value="Unassembled WGS sequence"/>
</dbReference>
<dbReference type="EMBL" id="JAYRBN010000100">
    <property type="protein sequence ID" value="KAL2728103.1"/>
    <property type="molecule type" value="Genomic_DNA"/>
</dbReference>
<feature type="coiled-coil region" evidence="2">
    <location>
        <begin position="343"/>
        <end position="433"/>
    </location>
</feature>
<proteinExistence type="predicted"/>
<feature type="coiled-coil region" evidence="2">
    <location>
        <begin position="93"/>
        <end position="307"/>
    </location>
</feature>
<protein>
    <submittedName>
        <fullName evidence="5">Cilia- and flagella-associated protein 58-like</fullName>
    </submittedName>
</protein>
<dbReference type="InterPro" id="IPR049270">
    <property type="entry name" value="CFAP58_CC"/>
</dbReference>
<dbReference type="AlphaFoldDB" id="A0ABD2B660"/>
<feature type="region of interest" description="Disordered" evidence="3">
    <location>
        <begin position="1"/>
        <end position="43"/>
    </location>
</feature>
<organism evidence="5 6">
    <name type="scientific">Vespula maculifrons</name>
    <name type="common">Eastern yellow jacket</name>
    <name type="synonym">Wasp</name>
    <dbReference type="NCBI Taxonomy" id="7453"/>
    <lineage>
        <taxon>Eukaryota</taxon>
        <taxon>Metazoa</taxon>
        <taxon>Ecdysozoa</taxon>
        <taxon>Arthropoda</taxon>
        <taxon>Hexapoda</taxon>
        <taxon>Insecta</taxon>
        <taxon>Pterygota</taxon>
        <taxon>Neoptera</taxon>
        <taxon>Endopterygota</taxon>
        <taxon>Hymenoptera</taxon>
        <taxon>Apocrita</taxon>
        <taxon>Aculeata</taxon>
        <taxon>Vespoidea</taxon>
        <taxon>Vespidae</taxon>
        <taxon>Vespinae</taxon>
        <taxon>Vespula</taxon>
    </lineage>
</organism>
<keyword evidence="1 2" id="KW-0175">Coiled coil</keyword>
<gene>
    <name evidence="5" type="ORF">V1477_017379</name>
</gene>
<evidence type="ECO:0000259" key="4">
    <source>
        <dbReference type="Pfam" id="PF21771"/>
    </source>
</evidence>
<feature type="domain" description="Cilia- and flagella-associated protein 58 central coiled coil" evidence="4">
    <location>
        <begin position="396"/>
        <end position="696"/>
    </location>
</feature>
<evidence type="ECO:0000256" key="1">
    <source>
        <dbReference type="ARBA" id="ARBA00023054"/>
    </source>
</evidence>
<dbReference type="Pfam" id="PF21771">
    <property type="entry name" value="CFAP58_CC"/>
    <property type="match status" value="1"/>
</dbReference>
<comment type="caution">
    <text evidence="5">The sequence shown here is derived from an EMBL/GenBank/DDBJ whole genome shotgun (WGS) entry which is preliminary data.</text>
</comment>
<name>A0ABD2B660_VESMC</name>
<feature type="compositionally biased region" description="Low complexity" evidence="3">
    <location>
        <begin position="31"/>
        <end position="43"/>
    </location>
</feature>
<accession>A0ABD2B660</accession>